<dbReference type="GO" id="GO:0008270">
    <property type="term" value="F:zinc ion binding"/>
    <property type="evidence" value="ECO:0007669"/>
    <property type="project" value="UniProtKB-KW"/>
</dbReference>
<feature type="non-terminal residue" evidence="3">
    <location>
        <position position="1"/>
    </location>
</feature>
<evidence type="ECO:0000313" key="4">
    <source>
        <dbReference type="Proteomes" id="UP000257109"/>
    </source>
</evidence>
<dbReference type="Proteomes" id="UP000257109">
    <property type="component" value="Unassembled WGS sequence"/>
</dbReference>
<keyword evidence="1" id="KW-0862">Zinc</keyword>
<dbReference type="GO" id="GO:0003676">
    <property type="term" value="F:nucleic acid binding"/>
    <property type="evidence" value="ECO:0007669"/>
    <property type="project" value="InterPro"/>
</dbReference>
<proteinExistence type="predicted"/>
<dbReference type="OrthoDB" id="1719899at2759"/>
<dbReference type="PROSITE" id="PS50158">
    <property type="entry name" value="ZF_CCHC"/>
    <property type="match status" value="1"/>
</dbReference>
<evidence type="ECO:0000259" key="2">
    <source>
        <dbReference type="PROSITE" id="PS50158"/>
    </source>
</evidence>
<dbReference type="InterPro" id="IPR001878">
    <property type="entry name" value="Znf_CCHC"/>
</dbReference>
<comment type="caution">
    <text evidence="3">The sequence shown here is derived from an EMBL/GenBank/DDBJ whole genome shotgun (WGS) entry which is preliminary data.</text>
</comment>
<dbReference type="Gene3D" id="4.10.60.10">
    <property type="entry name" value="Zinc finger, CCHC-type"/>
    <property type="match status" value="1"/>
</dbReference>
<dbReference type="SUPFAM" id="SSF57756">
    <property type="entry name" value="Retrovirus zinc finger-like domains"/>
    <property type="match status" value="1"/>
</dbReference>
<feature type="domain" description="CCHC-type" evidence="2">
    <location>
        <begin position="33"/>
        <end position="49"/>
    </location>
</feature>
<sequence length="112" mass="12683">MAKVFFQSQTFHLEEQLTEGRLPYTSQGSINIKCFKCLERAHMSSQCPNKRKMMLRENGNVSNDLCVNSPPSSEGEEECVAYAPDGDLLMVRRLLVGSHDKGPKPKTKYLPY</sequence>
<gene>
    <name evidence="3" type="ORF">CR513_29402</name>
</gene>
<reference evidence="3" key="1">
    <citation type="submission" date="2018-05" db="EMBL/GenBank/DDBJ databases">
        <title>Draft genome of Mucuna pruriens seed.</title>
        <authorList>
            <person name="Nnadi N.E."/>
            <person name="Vos R."/>
            <person name="Hasami M.H."/>
            <person name="Devisetty U.K."/>
            <person name="Aguiy J.C."/>
        </authorList>
    </citation>
    <scope>NUCLEOTIDE SEQUENCE [LARGE SCALE GENOMIC DNA]</scope>
    <source>
        <strain evidence="3">JCA_2017</strain>
    </source>
</reference>
<organism evidence="3 4">
    <name type="scientific">Mucuna pruriens</name>
    <name type="common">Velvet bean</name>
    <name type="synonym">Dolichos pruriens</name>
    <dbReference type="NCBI Taxonomy" id="157652"/>
    <lineage>
        <taxon>Eukaryota</taxon>
        <taxon>Viridiplantae</taxon>
        <taxon>Streptophyta</taxon>
        <taxon>Embryophyta</taxon>
        <taxon>Tracheophyta</taxon>
        <taxon>Spermatophyta</taxon>
        <taxon>Magnoliopsida</taxon>
        <taxon>eudicotyledons</taxon>
        <taxon>Gunneridae</taxon>
        <taxon>Pentapetalae</taxon>
        <taxon>rosids</taxon>
        <taxon>fabids</taxon>
        <taxon>Fabales</taxon>
        <taxon>Fabaceae</taxon>
        <taxon>Papilionoideae</taxon>
        <taxon>50 kb inversion clade</taxon>
        <taxon>NPAAA clade</taxon>
        <taxon>indigoferoid/millettioid clade</taxon>
        <taxon>Phaseoleae</taxon>
        <taxon>Mucuna</taxon>
    </lineage>
</organism>
<dbReference type="EMBL" id="QJKJ01005803">
    <property type="protein sequence ID" value="RDX88946.1"/>
    <property type="molecule type" value="Genomic_DNA"/>
</dbReference>
<name>A0A371GEK8_MUCPR</name>
<evidence type="ECO:0000256" key="1">
    <source>
        <dbReference type="PROSITE-ProRule" id="PRU00047"/>
    </source>
</evidence>
<dbReference type="AlphaFoldDB" id="A0A371GEK8"/>
<keyword evidence="4" id="KW-1185">Reference proteome</keyword>
<evidence type="ECO:0000313" key="3">
    <source>
        <dbReference type="EMBL" id="RDX88946.1"/>
    </source>
</evidence>
<protein>
    <recommendedName>
        <fullName evidence="2">CCHC-type domain-containing protein</fullName>
    </recommendedName>
</protein>
<keyword evidence="1" id="KW-0863">Zinc-finger</keyword>
<dbReference type="SMART" id="SM00343">
    <property type="entry name" value="ZnF_C2HC"/>
    <property type="match status" value="1"/>
</dbReference>
<keyword evidence="1" id="KW-0479">Metal-binding</keyword>
<dbReference type="InterPro" id="IPR036875">
    <property type="entry name" value="Znf_CCHC_sf"/>
</dbReference>
<accession>A0A371GEK8</accession>